<dbReference type="OrthoDB" id="1375602at2"/>
<dbReference type="EMBL" id="FQZH01000001">
    <property type="protein sequence ID" value="SHI90995.1"/>
    <property type="molecule type" value="Genomic_DNA"/>
</dbReference>
<keyword evidence="3" id="KW-1185">Reference proteome</keyword>
<evidence type="ECO:0000313" key="2">
    <source>
        <dbReference type="EMBL" id="SHI90995.1"/>
    </source>
</evidence>
<evidence type="ECO:0000313" key="3">
    <source>
        <dbReference type="Proteomes" id="UP000184232"/>
    </source>
</evidence>
<protein>
    <submittedName>
        <fullName evidence="2">Uncharacterized protein</fullName>
    </submittedName>
</protein>
<dbReference type="STRING" id="683124.SAMN05444337_1088"/>
<keyword evidence="1" id="KW-0732">Signal</keyword>
<feature type="chain" id="PRO_5012725790" evidence="1">
    <location>
        <begin position="20"/>
        <end position="256"/>
    </location>
</feature>
<accession>A0A1M6F010</accession>
<feature type="signal peptide" evidence="1">
    <location>
        <begin position="1"/>
        <end position="19"/>
    </location>
</feature>
<dbReference type="Proteomes" id="UP000184232">
    <property type="component" value="Unassembled WGS sequence"/>
</dbReference>
<dbReference type="AlphaFoldDB" id="A0A1M6F010"/>
<dbReference type="RefSeq" id="WP_072782601.1">
    <property type="nucleotide sequence ID" value="NZ_CP045292.1"/>
</dbReference>
<name>A0A1M6F010_9FLAO</name>
<sequence>MKKITLYITIFLASNFMFGQVGIGTDNPQQELHIAGATSTIRIESLNSINEPILNDGVKLAPAFVTGNGDITIDPSGWNTGGGPGTNEPLNFLISIPNFVPNGPYGDGTVVTNDTTITSATAQIASVPFTSPQDALIEVRYAMTVDLSSQVLPQQFAYTFSDVSTRTIRCYFYIDLNNDGLDTTELSKVYGLHGEAYTSYDQGSLGYAFIHGVGYGNIPAGNHALVFFGETNDGTNLNTYVGFGGSSDYLKIRLYN</sequence>
<evidence type="ECO:0000256" key="1">
    <source>
        <dbReference type="SAM" id="SignalP"/>
    </source>
</evidence>
<reference evidence="2 3" key="1">
    <citation type="submission" date="2016-11" db="EMBL/GenBank/DDBJ databases">
        <authorList>
            <person name="Jaros S."/>
            <person name="Januszkiewicz K."/>
            <person name="Wedrychowicz H."/>
        </authorList>
    </citation>
    <scope>NUCLEOTIDE SEQUENCE [LARGE SCALE GENOMIC DNA]</scope>
    <source>
        <strain evidence="2 3">DSM 22807</strain>
    </source>
</reference>
<proteinExistence type="predicted"/>
<gene>
    <name evidence="2" type="ORF">SAMN05444337_1088</name>
</gene>
<organism evidence="2 3">
    <name type="scientific">Flavobacterium haoranii</name>
    <dbReference type="NCBI Taxonomy" id="683124"/>
    <lineage>
        <taxon>Bacteria</taxon>
        <taxon>Pseudomonadati</taxon>
        <taxon>Bacteroidota</taxon>
        <taxon>Flavobacteriia</taxon>
        <taxon>Flavobacteriales</taxon>
        <taxon>Flavobacteriaceae</taxon>
        <taxon>Flavobacterium</taxon>
    </lineage>
</organism>